<feature type="non-terminal residue" evidence="1">
    <location>
        <position position="54"/>
    </location>
</feature>
<protein>
    <submittedName>
        <fullName evidence="1">Uncharacterized protein</fullName>
    </submittedName>
</protein>
<gene>
    <name evidence="1" type="ORF">PFDG_05377</name>
</gene>
<reference evidence="2" key="2">
    <citation type="submission" date="2006-09" db="EMBL/GenBank/DDBJ databases">
        <title>The genome sequence of Plasmodium falciparum Dd2.</title>
        <authorList>
            <consortium name="The Broad Institute Genome Sequencing Platform"/>
            <person name="Birren B."/>
            <person name="Lander E."/>
            <person name="Galagan J."/>
            <person name="Nusbaum C."/>
            <person name="Devon K."/>
            <person name="Henn M."/>
            <person name="Jaffe D."/>
            <person name="Butler J."/>
            <person name="Alvarez P."/>
            <person name="Gnerre S."/>
            <person name="Grabherr M."/>
            <person name="Kleber M."/>
            <person name="Mauceli E."/>
            <person name="Brockman W."/>
            <person name="MacCallum I.A."/>
            <person name="Rounsley S."/>
            <person name="Young S."/>
            <person name="LaButti K."/>
            <person name="Pushparaj V."/>
            <person name="DeCaprio D."/>
            <person name="Crawford M."/>
            <person name="Koehrsen M."/>
            <person name="Engels R."/>
            <person name="Montgomery P."/>
            <person name="Pearson M."/>
            <person name="Howarth C."/>
            <person name="Larson L."/>
            <person name="Luoma S."/>
            <person name="White J."/>
            <person name="Kodira C."/>
            <person name="Zeng Q."/>
            <person name="O'Leary S."/>
            <person name="Yandava C."/>
            <person name="Alvarado L."/>
            <person name="Wirth D."/>
            <person name="Volkman S."/>
            <person name="Hartl D."/>
        </authorList>
    </citation>
    <scope>NUCLEOTIDE SEQUENCE [LARGE SCALE GENOMIC DNA]</scope>
</reference>
<proteinExistence type="predicted"/>
<reference evidence="2" key="1">
    <citation type="submission" date="2006-09" db="EMBL/GenBank/DDBJ databases">
        <title>Annotation of Plasmodium falciparum Dd2.</title>
        <authorList>
            <consortium name="The Broad Institute Genome Sequencing Platform"/>
            <person name="Volkman S.K."/>
            <person name="Neafsey D.E."/>
            <person name="Dash A.P."/>
            <person name="Chitnis C.E."/>
            <person name="Hartl D.L."/>
            <person name="Young S.K."/>
            <person name="Zeng Q."/>
            <person name="Koehrsen M."/>
            <person name="Alvarado L."/>
            <person name="Berlin A."/>
            <person name="Borenstein D."/>
            <person name="Chapman S.B."/>
            <person name="Chen Z."/>
            <person name="Engels R."/>
            <person name="Freedman E."/>
            <person name="Gellesch M."/>
            <person name="Goldberg J."/>
            <person name="Griggs A."/>
            <person name="Gujja S."/>
            <person name="Heilman E.R."/>
            <person name="Heiman D.I."/>
            <person name="Howarth C."/>
            <person name="Jen D."/>
            <person name="Larson L."/>
            <person name="Mehta T."/>
            <person name="Neiman D."/>
            <person name="Park D."/>
            <person name="Pearson M."/>
            <person name="Roberts A."/>
            <person name="Saif S."/>
            <person name="Shea T."/>
            <person name="Shenoy N."/>
            <person name="Sisk P."/>
            <person name="Stolte C."/>
            <person name="Sykes S."/>
            <person name="Walk T."/>
            <person name="White J."/>
            <person name="Yandava C."/>
            <person name="Haas B."/>
            <person name="Henn M.R."/>
            <person name="Nusbaum C."/>
            <person name="Birren B."/>
        </authorList>
    </citation>
    <scope>NUCLEOTIDE SEQUENCE [LARGE SCALE GENOMIC DNA]</scope>
</reference>
<dbReference type="KEGG" id="pfd:PFDG_05377"/>
<evidence type="ECO:0000313" key="1">
    <source>
        <dbReference type="EMBL" id="KOB89823.1"/>
    </source>
</evidence>
<dbReference type="AlphaFoldDB" id="A0A0L7MAK1"/>
<sequence length="54" mass="6452">MCTSDYDFEFSDIETDDDLKRETNKSDEFNGIEKRDMLNGAKVERDTYEEYNEV</sequence>
<dbReference type="Proteomes" id="UP000054282">
    <property type="component" value="Unassembled WGS sequence"/>
</dbReference>
<evidence type="ECO:0000313" key="2">
    <source>
        <dbReference type="Proteomes" id="UP000054282"/>
    </source>
</evidence>
<dbReference type="EMBL" id="GG703459">
    <property type="protein sequence ID" value="KOB89823.1"/>
    <property type="molecule type" value="Genomic_DNA"/>
</dbReference>
<accession>A0A0L7MAK1</accession>
<organism evidence="1 2">
    <name type="scientific">Plasmodium falciparum (isolate Dd2)</name>
    <dbReference type="NCBI Taxonomy" id="57267"/>
    <lineage>
        <taxon>Eukaryota</taxon>
        <taxon>Sar</taxon>
        <taxon>Alveolata</taxon>
        <taxon>Apicomplexa</taxon>
        <taxon>Aconoidasida</taxon>
        <taxon>Haemosporida</taxon>
        <taxon>Plasmodiidae</taxon>
        <taxon>Plasmodium</taxon>
        <taxon>Plasmodium (Laverania)</taxon>
    </lineage>
</organism>
<name>A0A0L7MAK1_PLAF4</name>